<feature type="domain" description="ABC transporter" evidence="4">
    <location>
        <begin position="320"/>
        <end position="538"/>
    </location>
</feature>
<evidence type="ECO:0000256" key="1">
    <source>
        <dbReference type="ARBA" id="ARBA00022741"/>
    </source>
</evidence>
<dbReference type="InterPro" id="IPR032781">
    <property type="entry name" value="ABC_tran_Xtn"/>
</dbReference>
<accession>A0ABS4KT97</accession>
<keyword evidence="2 5" id="KW-0067">ATP-binding</keyword>
<dbReference type="InterPro" id="IPR027417">
    <property type="entry name" value="P-loop_NTPase"/>
</dbReference>
<dbReference type="InterPro" id="IPR017871">
    <property type="entry name" value="ABC_transporter-like_CS"/>
</dbReference>
<feature type="domain" description="ABC transporter" evidence="4">
    <location>
        <begin position="4"/>
        <end position="256"/>
    </location>
</feature>
<dbReference type="RefSeq" id="WP_209702420.1">
    <property type="nucleotide sequence ID" value="NZ_JAGGLM010000012.1"/>
</dbReference>
<dbReference type="Pfam" id="PF00005">
    <property type="entry name" value="ABC_tran"/>
    <property type="match status" value="2"/>
</dbReference>
<comment type="caution">
    <text evidence="5">The sequence shown here is derived from an EMBL/GenBank/DDBJ whole genome shotgun (WGS) entry which is preliminary data.</text>
</comment>
<keyword evidence="6" id="KW-1185">Reference proteome</keyword>
<feature type="coiled-coil region" evidence="3">
    <location>
        <begin position="568"/>
        <end position="619"/>
    </location>
</feature>
<dbReference type="EMBL" id="JAGGLM010000012">
    <property type="protein sequence ID" value="MBP2033272.1"/>
    <property type="molecule type" value="Genomic_DNA"/>
</dbReference>
<dbReference type="InterPro" id="IPR051309">
    <property type="entry name" value="ABCF_ATPase"/>
</dbReference>
<dbReference type="Pfam" id="PF16326">
    <property type="entry name" value="ABC_tran_CTD"/>
    <property type="match status" value="1"/>
</dbReference>
<dbReference type="SUPFAM" id="SSF52540">
    <property type="entry name" value="P-loop containing nucleoside triphosphate hydrolases"/>
    <property type="match status" value="2"/>
</dbReference>
<dbReference type="InterPro" id="IPR003439">
    <property type="entry name" value="ABC_transporter-like_ATP-bd"/>
</dbReference>
<reference evidence="5 6" key="1">
    <citation type="submission" date="2021-03" db="EMBL/GenBank/DDBJ databases">
        <title>Genomic Encyclopedia of Type Strains, Phase IV (KMG-IV): sequencing the most valuable type-strain genomes for metagenomic binning, comparative biology and taxonomic classification.</title>
        <authorList>
            <person name="Goeker M."/>
        </authorList>
    </citation>
    <scope>NUCLEOTIDE SEQUENCE [LARGE SCALE GENOMIC DNA]</scope>
    <source>
        <strain evidence="5 6">DSM 28783</strain>
    </source>
</reference>
<dbReference type="PANTHER" id="PTHR42855:SF1">
    <property type="entry name" value="ABC TRANSPORTER DOMAIN-CONTAINING PROTEIN"/>
    <property type="match status" value="1"/>
</dbReference>
<dbReference type="CDD" id="cd03221">
    <property type="entry name" value="ABCF_EF-3"/>
    <property type="match status" value="2"/>
</dbReference>
<dbReference type="SMART" id="SM00382">
    <property type="entry name" value="AAA"/>
    <property type="match status" value="2"/>
</dbReference>
<gene>
    <name evidence="5" type="ORF">J2Z42_001975</name>
</gene>
<dbReference type="PANTHER" id="PTHR42855">
    <property type="entry name" value="ABC TRANSPORTER ATP-BINDING SUBUNIT"/>
    <property type="match status" value="1"/>
</dbReference>
<dbReference type="PROSITE" id="PS50893">
    <property type="entry name" value="ABC_TRANSPORTER_2"/>
    <property type="match status" value="2"/>
</dbReference>
<organism evidence="5 6">
    <name type="scientific">Clostridium algifaecis</name>
    <dbReference type="NCBI Taxonomy" id="1472040"/>
    <lineage>
        <taxon>Bacteria</taxon>
        <taxon>Bacillati</taxon>
        <taxon>Bacillota</taxon>
        <taxon>Clostridia</taxon>
        <taxon>Eubacteriales</taxon>
        <taxon>Clostridiaceae</taxon>
        <taxon>Clostridium</taxon>
    </lineage>
</organism>
<evidence type="ECO:0000313" key="6">
    <source>
        <dbReference type="Proteomes" id="UP001519307"/>
    </source>
</evidence>
<proteinExistence type="predicted"/>
<sequence length="636" mass="72494">MNLLTAENISKSYSEKILFQDICLGINEGDKIGVIGINGTGKSTLLKVIAGLETSDSGKIITSNKASIDYLPQNSDFSDSSLTVLEQIFKGSSPVMNLLRDYEKALKLIEKNPDDSNLQSQIFNLNSMMDAKNAWEIESHAKTILTKLGINNFDTKISVLSGGQKKRVALASALITPSNILILDEPTNHLDDETIEWLEDFLGEYNGALLMVTHDRFFLDKITNRMLELDRGKLYKYTGNYSDFLEKKAERLEKEDANERKRENLIRKELSWIRRGAKARSTKQKARIERFEQLTGEKSSLNNSKLDISIQSTRIGKKVINLDHINKSFGQKVLIKNFTYNILNDDRIGIIGANGSGKSTLMNILTGKLLPDSGSVSTGETVKIGYYSQGIPDMDMNEIVIEYIQDTSESVTNNQGKRVSASSILEKFLFEPSVQWTPLGKLSGGERRRIYLLKILMKYPNVLLLDEPTNDLDIETLTILEDYINNFQGAVITVSHDRYFLDKTVDKIFAFEGNGKITQYTGNYFYFNKLQKEKAKEKPLIKKNTEKNNYKSNKEKPLKFTYKEKLEFDKIDEVIENLEKALSENETKMEEASSDYTLIEKLLKEKASLEKELEEKMDRWTYLNELNEKIQENKKS</sequence>
<dbReference type="GO" id="GO:0005524">
    <property type="term" value="F:ATP binding"/>
    <property type="evidence" value="ECO:0007669"/>
    <property type="project" value="UniProtKB-KW"/>
</dbReference>
<evidence type="ECO:0000259" key="4">
    <source>
        <dbReference type="PROSITE" id="PS50893"/>
    </source>
</evidence>
<protein>
    <submittedName>
        <fullName evidence="5">ATP-binding cassette subfamily F protein uup</fullName>
    </submittedName>
</protein>
<keyword evidence="3" id="KW-0175">Coiled coil</keyword>
<evidence type="ECO:0000256" key="2">
    <source>
        <dbReference type="ARBA" id="ARBA00022840"/>
    </source>
</evidence>
<dbReference type="Gene3D" id="1.10.287.380">
    <property type="entry name" value="Valyl-tRNA synthetase, C-terminal domain"/>
    <property type="match status" value="1"/>
</dbReference>
<dbReference type="InterPro" id="IPR037118">
    <property type="entry name" value="Val-tRNA_synth_C_sf"/>
</dbReference>
<evidence type="ECO:0000256" key="3">
    <source>
        <dbReference type="SAM" id="Coils"/>
    </source>
</evidence>
<keyword evidence="1" id="KW-0547">Nucleotide-binding</keyword>
<dbReference type="InterPro" id="IPR003593">
    <property type="entry name" value="AAA+_ATPase"/>
</dbReference>
<evidence type="ECO:0000313" key="5">
    <source>
        <dbReference type="EMBL" id="MBP2033272.1"/>
    </source>
</evidence>
<dbReference type="InterPro" id="IPR032524">
    <property type="entry name" value="ABC_tran_C"/>
</dbReference>
<dbReference type="PROSITE" id="PS00211">
    <property type="entry name" value="ABC_TRANSPORTER_1"/>
    <property type="match status" value="1"/>
</dbReference>
<dbReference type="Proteomes" id="UP001519307">
    <property type="component" value="Unassembled WGS sequence"/>
</dbReference>
<dbReference type="Pfam" id="PF12848">
    <property type="entry name" value="ABC_tran_Xtn"/>
    <property type="match status" value="1"/>
</dbReference>
<dbReference type="Gene3D" id="3.40.50.300">
    <property type="entry name" value="P-loop containing nucleotide triphosphate hydrolases"/>
    <property type="match status" value="2"/>
</dbReference>
<name>A0ABS4KT97_9CLOT</name>